<evidence type="ECO:0000313" key="3">
    <source>
        <dbReference type="RefSeq" id="XP_013771919.1"/>
    </source>
</evidence>
<reference evidence="3" key="1">
    <citation type="submission" date="2025-08" db="UniProtKB">
        <authorList>
            <consortium name="RefSeq"/>
        </authorList>
    </citation>
    <scope>IDENTIFICATION</scope>
    <source>
        <tissue evidence="3">Muscle</tissue>
    </source>
</reference>
<feature type="chain" id="PRO_5047315622" evidence="1">
    <location>
        <begin position="28"/>
        <end position="202"/>
    </location>
</feature>
<sequence length="202" mass="23400">MLIISTMLKLNLFVLNLALLSIPAMHAVRPEVPLYHYTNVEDYLTHMNKDEQSWVASKDKEISNREQEQEIPLDIPTSNATIPLPSGLKKDKKVTCCILGQIAGDKGFHCYVNFYAARIIMRNYNRAHNRKIAFHGHEQVPNYGQKLMRTFEQCVASEGAIFHKCCHLAAGERRKQRYDTRQHRLYLRRNKHPDVTGARKKL</sequence>
<organism evidence="2 3">
    <name type="scientific">Limulus polyphemus</name>
    <name type="common">Atlantic horseshoe crab</name>
    <dbReference type="NCBI Taxonomy" id="6850"/>
    <lineage>
        <taxon>Eukaryota</taxon>
        <taxon>Metazoa</taxon>
        <taxon>Ecdysozoa</taxon>
        <taxon>Arthropoda</taxon>
        <taxon>Chelicerata</taxon>
        <taxon>Merostomata</taxon>
        <taxon>Xiphosura</taxon>
        <taxon>Limulidae</taxon>
        <taxon>Limulus</taxon>
    </lineage>
</organism>
<evidence type="ECO:0000313" key="2">
    <source>
        <dbReference type="Proteomes" id="UP000694941"/>
    </source>
</evidence>
<keyword evidence="2" id="KW-1185">Reference proteome</keyword>
<dbReference type="GeneID" id="106457083"/>
<gene>
    <name evidence="3" type="primary">LOC106457083</name>
</gene>
<keyword evidence="1" id="KW-0732">Signal</keyword>
<evidence type="ECO:0000256" key="1">
    <source>
        <dbReference type="SAM" id="SignalP"/>
    </source>
</evidence>
<name>A0ABM1AZV3_LIMPO</name>
<dbReference type="RefSeq" id="XP_013771919.1">
    <property type="nucleotide sequence ID" value="XM_013916465.2"/>
</dbReference>
<proteinExistence type="predicted"/>
<accession>A0ABM1AZV3</accession>
<dbReference type="Proteomes" id="UP000694941">
    <property type="component" value="Unplaced"/>
</dbReference>
<feature type="signal peptide" evidence="1">
    <location>
        <begin position="1"/>
        <end position="27"/>
    </location>
</feature>
<protein>
    <submittedName>
        <fullName evidence="3">Uncharacterized protein LOC106457083</fullName>
    </submittedName>
</protein>